<evidence type="ECO:0000259" key="13">
    <source>
        <dbReference type="PROSITE" id="PS50109"/>
    </source>
</evidence>
<dbReference type="PROSITE" id="PS50109">
    <property type="entry name" value="HIS_KIN"/>
    <property type="match status" value="1"/>
</dbReference>
<proteinExistence type="predicted"/>
<dbReference type="InterPro" id="IPR004358">
    <property type="entry name" value="Sig_transdc_His_kin-like_C"/>
</dbReference>
<dbReference type="PANTHER" id="PTHR45436:SF5">
    <property type="entry name" value="SENSOR HISTIDINE KINASE TRCS"/>
    <property type="match status" value="1"/>
</dbReference>
<dbReference type="Pfam" id="PF02518">
    <property type="entry name" value="HATPase_c"/>
    <property type="match status" value="1"/>
</dbReference>
<dbReference type="CDD" id="cd00082">
    <property type="entry name" value="HisKA"/>
    <property type="match status" value="1"/>
</dbReference>
<dbReference type="SMART" id="SM00387">
    <property type="entry name" value="HATPase_c"/>
    <property type="match status" value="1"/>
</dbReference>
<accession>A0AA41Q193</accession>
<dbReference type="InterPro" id="IPR050428">
    <property type="entry name" value="TCS_sensor_his_kinase"/>
</dbReference>
<evidence type="ECO:0000256" key="11">
    <source>
        <dbReference type="SAM" id="MobiDB-lite"/>
    </source>
</evidence>
<evidence type="ECO:0000256" key="8">
    <source>
        <dbReference type="ARBA" id="ARBA00022989"/>
    </source>
</evidence>
<evidence type="ECO:0000256" key="7">
    <source>
        <dbReference type="ARBA" id="ARBA00022777"/>
    </source>
</evidence>
<evidence type="ECO:0000313" key="15">
    <source>
        <dbReference type="EMBL" id="MCF2529100.1"/>
    </source>
</evidence>
<dbReference type="PROSITE" id="PS50885">
    <property type="entry name" value="HAMP"/>
    <property type="match status" value="1"/>
</dbReference>
<evidence type="ECO:0000256" key="10">
    <source>
        <dbReference type="ARBA" id="ARBA00023136"/>
    </source>
</evidence>
<dbReference type="EC" id="2.7.13.3" evidence="3"/>
<evidence type="ECO:0000259" key="14">
    <source>
        <dbReference type="PROSITE" id="PS50885"/>
    </source>
</evidence>
<dbReference type="InterPro" id="IPR003661">
    <property type="entry name" value="HisK_dim/P_dom"/>
</dbReference>
<feature type="region of interest" description="Disordered" evidence="11">
    <location>
        <begin position="358"/>
        <end position="380"/>
    </location>
</feature>
<dbReference type="InterPro" id="IPR003594">
    <property type="entry name" value="HATPase_dom"/>
</dbReference>
<dbReference type="PRINTS" id="PR00344">
    <property type="entry name" value="BCTRLSENSOR"/>
</dbReference>
<feature type="compositionally biased region" description="Low complexity" evidence="11">
    <location>
        <begin position="429"/>
        <end position="449"/>
    </location>
</feature>
<feature type="domain" description="Histidine kinase" evidence="13">
    <location>
        <begin position="223"/>
        <end position="419"/>
    </location>
</feature>
<dbReference type="Proteomes" id="UP001165378">
    <property type="component" value="Unassembled WGS sequence"/>
</dbReference>
<dbReference type="CDD" id="cd06225">
    <property type="entry name" value="HAMP"/>
    <property type="match status" value="1"/>
</dbReference>
<evidence type="ECO:0000256" key="3">
    <source>
        <dbReference type="ARBA" id="ARBA00012438"/>
    </source>
</evidence>
<keyword evidence="9" id="KW-0902">Two-component regulatory system</keyword>
<dbReference type="InterPro" id="IPR036890">
    <property type="entry name" value="HATPase_C_sf"/>
</dbReference>
<feature type="transmembrane region" description="Helical" evidence="12">
    <location>
        <begin position="142"/>
        <end position="164"/>
    </location>
</feature>
<feature type="region of interest" description="Disordered" evidence="11">
    <location>
        <begin position="417"/>
        <end position="463"/>
    </location>
</feature>
<dbReference type="SUPFAM" id="SSF47384">
    <property type="entry name" value="Homodimeric domain of signal transducing histidine kinase"/>
    <property type="match status" value="1"/>
</dbReference>
<feature type="transmembrane region" description="Helical" evidence="12">
    <location>
        <begin position="21"/>
        <end position="40"/>
    </location>
</feature>
<organism evidence="15 16">
    <name type="scientific">Yinghuangia soli</name>
    <dbReference type="NCBI Taxonomy" id="2908204"/>
    <lineage>
        <taxon>Bacteria</taxon>
        <taxon>Bacillati</taxon>
        <taxon>Actinomycetota</taxon>
        <taxon>Actinomycetes</taxon>
        <taxon>Kitasatosporales</taxon>
        <taxon>Streptomycetaceae</taxon>
        <taxon>Yinghuangia</taxon>
    </lineage>
</organism>
<keyword evidence="6 12" id="KW-0812">Transmembrane</keyword>
<dbReference type="Pfam" id="PF00672">
    <property type="entry name" value="HAMP"/>
    <property type="match status" value="1"/>
</dbReference>
<sequence>MTTRQYRGAIRGFRPSIRLRIAAAMAAVSCVVAAVLGFLVHETAQRQRLDRGRDIALARLDAALGSYGRTGQVNGPGAAVDDPGLPEALRPLLQRGHQGTVLVAGSNGEVVWAAAPVGDHVVSTRFEHAAAAGAAEDLDSAIVASALFAVAVTVLVGVAAAAGISRRIRHVQQASRRIADGDLDARVGTIGGRDEVSDLAASVDRMAEALQERLQSEQRFTADVAHELRTPLTGLVTAAELLPPSRPTELVHDRVRALQVLVEDLLEVSRLDAAGETAELRAVRLGSAVRRILAAAEAAGAGATRFTPADDAIVQTDERRLDRILTNLVVNAHRHGAPPVEVAVAGRTVTVRDHGPGFPPDLLAHGPQRFRSGHRERGRGTGLGLTIAVGQAKVIGAKLVFGTAAGGGALAVLELPRTAETGPPGGSGAAPEAGRGSAAHAADRPSGADPDPDPPGPQESARS</sequence>
<dbReference type="SMART" id="SM00388">
    <property type="entry name" value="HisKA"/>
    <property type="match status" value="1"/>
</dbReference>
<evidence type="ECO:0000256" key="12">
    <source>
        <dbReference type="SAM" id="Phobius"/>
    </source>
</evidence>
<dbReference type="Pfam" id="PF00512">
    <property type="entry name" value="HisKA"/>
    <property type="match status" value="1"/>
</dbReference>
<comment type="subcellular location">
    <subcellularLocation>
        <location evidence="2">Cell membrane</location>
    </subcellularLocation>
</comment>
<gene>
    <name evidence="15" type="ORF">LZ495_18035</name>
</gene>
<evidence type="ECO:0000256" key="2">
    <source>
        <dbReference type="ARBA" id="ARBA00004236"/>
    </source>
</evidence>
<evidence type="ECO:0000313" key="16">
    <source>
        <dbReference type="Proteomes" id="UP001165378"/>
    </source>
</evidence>
<dbReference type="InterPro" id="IPR036097">
    <property type="entry name" value="HisK_dim/P_sf"/>
</dbReference>
<dbReference type="PANTHER" id="PTHR45436">
    <property type="entry name" value="SENSOR HISTIDINE KINASE YKOH"/>
    <property type="match status" value="1"/>
</dbReference>
<name>A0AA41Q193_9ACTN</name>
<evidence type="ECO:0000256" key="1">
    <source>
        <dbReference type="ARBA" id="ARBA00000085"/>
    </source>
</evidence>
<keyword evidence="4" id="KW-0597">Phosphoprotein</keyword>
<keyword evidence="5" id="KW-0808">Transferase</keyword>
<evidence type="ECO:0000256" key="4">
    <source>
        <dbReference type="ARBA" id="ARBA00022553"/>
    </source>
</evidence>
<dbReference type="SMART" id="SM00304">
    <property type="entry name" value="HAMP"/>
    <property type="match status" value="1"/>
</dbReference>
<dbReference type="EMBL" id="JAKFHA010000009">
    <property type="protein sequence ID" value="MCF2529100.1"/>
    <property type="molecule type" value="Genomic_DNA"/>
</dbReference>
<evidence type="ECO:0000256" key="6">
    <source>
        <dbReference type="ARBA" id="ARBA00022692"/>
    </source>
</evidence>
<comment type="catalytic activity">
    <reaction evidence="1">
        <text>ATP + protein L-histidine = ADP + protein N-phospho-L-histidine.</text>
        <dbReference type="EC" id="2.7.13.3"/>
    </reaction>
</comment>
<dbReference type="InterPro" id="IPR005467">
    <property type="entry name" value="His_kinase_dom"/>
</dbReference>
<keyword evidence="10 12" id="KW-0472">Membrane</keyword>
<dbReference type="SUPFAM" id="SSF55874">
    <property type="entry name" value="ATPase domain of HSP90 chaperone/DNA topoisomerase II/histidine kinase"/>
    <property type="match status" value="1"/>
</dbReference>
<dbReference type="InterPro" id="IPR003660">
    <property type="entry name" value="HAMP_dom"/>
</dbReference>
<feature type="domain" description="HAMP" evidence="14">
    <location>
        <begin position="162"/>
        <end position="215"/>
    </location>
</feature>
<reference evidence="15" key="1">
    <citation type="submission" date="2022-01" db="EMBL/GenBank/DDBJ databases">
        <title>Genome-Based Taxonomic Classification of the Phylum Actinobacteria.</title>
        <authorList>
            <person name="Gao Y."/>
        </authorList>
    </citation>
    <scope>NUCLEOTIDE SEQUENCE</scope>
    <source>
        <strain evidence="15">KLBMP 8922</strain>
    </source>
</reference>
<keyword evidence="8 12" id="KW-1133">Transmembrane helix</keyword>
<keyword evidence="16" id="KW-1185">Reference proteome</keyword>
<evidence type="ECO:0000256" key="9">
    <source>
        <dbReference type="ARBA" id="ARBA00023012"/>
    </source>
</evidence>
<dbReference type="Gene3D" id="6.10.340.10">
    <property type="match status" value="1"/>
</dbReference>
<keyword evidence="7 15" id="KW-0418">Kinase</keyword>
<dbReference type="RefSeq" id="WP_235053265.1">
    <property type="nucleotide sequence ID" value="NZ_JAKFHA010000009.1"/>
</dbReference>
<dbReference type="AlphaFoldDB" id="A0AA41Q193"/>
<comment type="caution">
    <text evidence="15">The sequence shown here is derived from an EMBL/GenBank/DDBJ whole genome shotgun (WGS) entry which is preliminary data.</text>
</comment>
<protein>
    <recommendedName>
        <fullName evidence="3">histidine kinase</fullName>
        <ecNumber evidence="3">2.7.13.3</ecNumber>
    </recommendedName>
</protein>
<dbReference type="GO" id="GO:0005886">
    <property type="term" value="C:plasma membrane"/>
    <property type="evidence" value="ECO:0007669"/>
    <property type="project" value="UniProtKB-SubCell"/>
</dbReference>
<dbReference type="Gene3D" id="3.30.565.10">
    <property type="entry name" value="Histidine kinase-like ATPase, C-terminal domain"/>
    <property type="match status" value="1"/>
</dbReference>
<dbReference type="SUPFAM" id="SSF158472">
    <property type="entry name" value="HAMP domain-like"/>
    <property type="match status" value="1"/>
</dbReference>
<dbReference type="GO" id="GO:0000155">
    <property type="term" value="F:phosphorelay sensor kinase activity"/>
    <property type="evidence" value="ECO:0007669"/>
    <property type="project" value="InterPro"/>
</dbReference>
<evidence type="ECO:0000256" key="5">
    <source>
        <dbReference type="ARBA" id="ARBA00022679"/>
    </source>
</evidence>
<dbReference type="Gene3D" id="1.10.287.130">
    <property type="match status" value="1"/>
</dbReference>